<keyword evidence="1" id="KW-0812">Transmembrane</keyword>
<evidence type="ECO:0000313" key="2">
    <source>
        <dbReference type="EMBL" id="MBY9075307.1"/>
    </source>
</evidence>
<feature type="transmembrane region" description="Helical" evidence="1">
    <location>
        <begin position="12"/>
        <end position="32"/>
    </location>
</feature>
<sequence>MSGQAGRYQRSAAGMVGAMLILLAVIAAFVVFRELNRNDVTTPVRTVEYRQTAVYAAEQVDFELLAPSRLPEGWRATSVSFTPEPSRWHIGQLTADDEYVGLEQSRASSRDMVETYVDENAVRRGAVQAAGTTWATWTDEGGDTALVAETGDATTLVVGPVDRDVLVDYVELLAPPAR</sequence>
<evidence type="ECO:0000313" key="3">
    <source>
        <dbReference type="Proteomes" id="UP000754710"/>
    </source>
</evidence>
<keyword evidence="3" id="KW-1185">Reference proteome</keyword>
<reference evidence="2 3" key="1">
    <citation type="submission" date="2021-08" db="EMBL/GenBank/DDBJ databases">
        <title>Nocardioides bacterium WL0053 sp. nov., isolated from the sediment.</title>
        <authorList>
            <person name="Wang L."/>
            <person name="Zhang D."/>
            <person name="Zhang A."/>
        </authorList>
    </citation>
    <scope>NUCLEOTIDE SEQUENCE [LARGE SCALE GENOMIC DNA]</scope>
    <source>
        <strain evidence="2 3">WL0053</strain>
    </source>
</reference>
<evidence type="ECO:0000256" key="1">
    <source>
        <dbReference type="SAM" id="Phobius"/>
    </source>
</evidence>
<organism evidence="2 3">
    <name type="scientific">Nocardioides jiangsuensis</name>
    <dbReference type="NCBI Taxonomy" id="2866161"/>
    <lineage>
        <taxon>Bacteria</taxon>
        <taxon>Bacillati</taxon>
        <taxon>Actinomycetota</taxon>
        <taxon>Actinomycetes</taxon>
        <taxon>Propionibacteriales</taxon>
        <taxon>Nocardioidaceae</taxon>
        <taxon>Nocardioides</taxon>
    </lineage>
</organism>
<gene>
    <name evidence="2" type="ORF">K1X13_10800</name>
</gene>
<comment type="caution">
    <text evidence="2">The sequence shown here is derived from an EMBL/GenBank/DDBJ whole genome shotgun (WGS) entry which is preliminary data.</text>
</comment>
<dbReference type="Pfam" id="PF14030">
    <property type="entry name" value="DUF4245"/>
    <property type="match status" value="1"/>
</dbReference>
<keyword evidence="1" id="KW-0472">Membrane</keyword>
<dbReference type="InterPro" id="IPR025339">
    <property type="entry name" value="DUF4245"/>
</dbReference>
<accession>A0ABS7RP47</accession>
<dbReference type="EMBL" id="JAIEZQ010000002">
    <property type="protein sequence ID" value="MBY9075307.1"/>
    <property type="molecule type" value="Genomic_DNA"/>
</dbReference>
<dbReference type="RefSeq" id="WP_221025071.1">
    <property type="nucleotide sequence ID" value="NZ_JAIEZQ010000002.1"/>
</dbReference>
<dbReference type="Proteomes" id="UP000754710">
    <property type="component" value="Unassembled WGS sequence"/>
</dbReference>
<protein>
    <submittedName>
        <fullName evidence="2">DUF4245 domain-containing protein</fullName>
    </submittedName>
</protein>
<proteinExistence type="predicted"/>
<keyword evidence="1" id="KW-1133">Transmembrane helix</keyword>
<name>A0ABS7RP47_9ACTN</name>